<accession>A0A8B0SVQ8</accession>
<dbReference type="AlphaFoldDB" id="A0A8B0SVQ8"/>
<dbReference type="EMBL" id="MN956836">
    <property type="protein sequence ID" value="QTX13807.1"/>
    <property type="molecule type" value="Genomic_DNA"/>
</dbReference>
<organism evidence="1">
    <name type="scientific">Klebsiella pneumoniae</name>
    <dbReference type="NCBI Taxonomy" id="573"/>
    <lineage>
        <taxon>Bacteria</taxon>
        <taxon>Pseudomonadati</taxon>
        <taxon>Pseudomonadota</taxon>
        <taxon>Gammaproteobacteria</taxon>
        <taxon>Enterobacterales</taxon>
        <taxon>Enterobacteriaceae</taxon>
        <taxon>Klebsiella/Raoultella group</taxon>
        <taxon>Klebsiella</taxon>
        <taxon>Klebsiella pneumoniae complex</taxon>
    </lineage>
</organism>
<dbReference type="RefSeq" id="WP_422876684.1">
    <property type="nucleotide sequence ID" value="NZ_JBMPUQ010000093.1"/>
</dbReference>
<reference evidence="1" key="1">
    <citation type="submission" date="2020-01" db="EMBL/GenBank/DDBJ databases">
        <authorList>
            <person name="Qin S."/>
        </authorList>
    </citation>
    <scope>NUCLEOTIDE SEQUENCE</scope>
    <source>
        <strain evidence="1">CVir17-16-YZ6g</strain>
        <plasmid evidence="1">p17-15-vir-like</plasmid>
    </source>
</reference>
<sequence>MKIDEPLTLNELLAIIDVVSRCAGIDEDVVGIAEPMMTVIDAGHRGQSTAQELMLH</sequence>
<protein>
    <submittedName>
        <fullName evidence="1">Uncharacterized protein</fullName>
    </submittedName>
</protein>
<proteinExistence type="predicted"/>
<keyword evidence="1" id="KW-0614">Plasmid</keyword>
<name>A0A8B0SVQ8_KLEPN</name>
<geneLocation type="plasmid" evidence="1">
    <name>p17-15-vir-like</name>
</geneLocation>
<evidence type="ECO:0000313" key="1">
    <source>
        <dbReference type="EMBL" id="QTX13807.1"/>
    </source>
</evidence>